<dbReference type="GO" id="GO:0016301">
    <property type="term" value="F:kinase activity"/>
    <property type="evidence" value="ECO:0007669"/>
    <property type="project" value="UniProtKB-KW"/>
</dbReference>
<keyword evidence="2" id="KW-0418">Kinase</keyword>
<evidence type="ECO:0000259" key="1">
    <source>
        <dbReference type="PROSITE" id="PS50146"/>
    </source>
</evidence>
<dbReference type="SUPFAM" id="SSF111331">
    <property type="entry name" value="NAD kinase/diacylglycerol kinase-like"/>
    <property type="match status" value="1"/>
</dbReference>
<gene>
    <name evidence="2" type="ORF">JI746_13810</name>
</gene>
<evidence type="ECO:0000313" key="3">
    <source>
        <dbReference type="Proteomes" id="UP000622707"/>
    </source>
</evidence>
<dbReference type="EMBL" id="JAEQND010000007">
    <property type="protein sequence ID" value="MBL0426185.1"/>
    <property type="molecule type" value="Genomic_DNA"/>
</dbReference>
<dbReference type="InterPro" id="IPR050187">
    <property type="entry name" value="Lipid_Phosphate_FormReg"/>
</dbReference>
<organism evidence="2 3">
    <name type="scientific">Ramlibacter alkalitolerans</name>
    <dbReference type="NCBI Taxonomy" id="2039631"/>
    <lineage>
        <taxon>Bacteria</taxon>
        <taxon>Pseudomonadati</taxon>
        <taxon>Pseudomonadota</taxon>
        <taxon>Betaproteobacteria</taxon>
        <taxon>Burkholderiales</taxon>
        <taxon>Comamonadaceae</taxon>
        <taxon>Ramlibacter</taxon>
    </lineage>
</organism>
<keyword evidence="3" id="KW-1185">Reference proteome</keyword>
<dbReference type="Gene3D" id="3.40.50.10330">
    <property type="entry name" value="Probable inorganic polyphosphate/atp-NAD kinase, domain 1"/>
    <property type="match status" value="1"/>
</dbReference>
<name>A0ABS1JPJ4_9BURK</name>
<proteinExistence type="predicted"/>
<accession>A0ABS1JPJ4</accession>
<dbReference type="InterPro" id="IPR016064">
    <property type="entry name" value="NAD/diacylglycerol_kinase_sf"/>
</dbReference>
<dbReference type="Proteomes" id="UP000622707">
    <property type="component" value="Unassembled WGS sequence"/>
</dbReference>
<reference evidence="2 3" key="1">
    <citation type="journal article" date="2017" name="Int. J. Syst. Evol. Microbiol.">
        <title>Ramlibacter alkalitolerans sp. nov., alkali-tolerant bacterium isolated from soil of ginseng.</title>
        <authorList>
            <person name="Lee D.H."/>
            <person name="Cha C.J."/>
        </authorList>
    </citation>
    <scope>NUCLEOTIDE SEQUENCE [LARGE SCALE GENOMIC DNA]</scope>
    <source>
        <strain evidence="2 3">KACC 19305</strain>
    </source>
</reference>
<dbReference type="RefSeq" id="WP_201690212.1">
    <property type="nucleotide sequence ID" value="NZ_JAEQND010000007.1"/>
</dbReference>
<protein>
    <submittedName>
        <fullName evidence="2">Sphingosine kinase</fullName>
    </submittedName>
</protein>
<comment type="caution">
    <text evidence="2">The sequence shown here is derived from an EMBL/GenBank/DDBJ whole genome shotgun (WGS) entry which is preliminary data.</text>
</comment>
<dbReference type="PANTHER" id="PTHR12358">
    <property type="entry name" value="SPHINGOSINE KINASE"/>
    <property type="match status" value="1"/>
</dbReference>
<sequence>MASTAPPSRHALVVVNARSGSGCGPERAEELTALFAQAGLEAEVVMAHDADALRAALERAHSQGTRLVVAGGGDGTQAAVAASLAGTDSVQGVLPLGTLNHFAKDLGIPPKLEDAVRTIAQGRVLQVDVGEVNGHVFINNSSLGLYPEIVRERELQRMHLGKSKWRALASATLRATQRPHGLAVRIASEAEDQVRRTPFVFIGNNRYTMEGLDIGARESLQGGELALYMARRRGRLALLQLALRALFKRLDQAEDFEMVTGEAFVIGTHEARIRVATDGEIAMLATPLHYRIRRGALRVMVPAPAPPAK</sequence>
<dbReference type="InterPro" id="IPR017438">
    <property type="entry name" value="ATP-NAD_kinase_N"/>
</dbReference>
<dbReference type="PROSITE" id="PS50146">
    <property type="entry name" value="DAGK"/>
    <property type="match status" value="1"/>
</dbReference>
<dbReference type="PANTHER" id="PTHR12358:SF54">
    <property type="entry name" value="SPHINGOSINE KINASE RELATED PROTEIN"/>
    <property type="match status" value="1"/>
</dbReference>
<feature type="domain" description="DAGKc" evidence="1">
    <location>
        <begin position="6"/>
        <end position="135"/>
    </location>
</feature>
<dbReference type="SMART" id="SM00046">
    <property type="entry name" value="DAGKc"/>
    <property type="match status" value="1"/>
</dbReference>
<evidence type="ECO:0000313" key="2">
    <source>
        <dbReference type="EMBL" id="MBL0426185.1"/>
    </source>
</evidence>
<keyword evidence="2" id="KW-0808">Transferase</keyword>
<dbReference type="Pfam" id="PF00781">
    <property type="entry name" value="DAGK_cat"/>
    <property type="match status" value="1"/>
</dbReference>
<dbReference type="InterPro" id="IPR001206">
    <property type="entry name" value="Diacylglycerol_kinase_cat_dom"/>
</dbReference>
<dbReference type="Gene3D" id="2.60.200.40">
    <property type="match status" value="1"/>
</dbReference>